<name>A0ABV3TY85_9GAMM</name>
<proteinExistence type="predicted"/>
<evidence type="ECO:0000313" key="2">
    <source>
        <dbReference type="EMBL" id="MEX1666570.1"/>
    </source>
</evidence>
<dbReference type="RefSeq" id="WP_368376644.1">
    <property type="nucleotide sequence ID" value="NZ_JBFRYB010000001.1"/>
</dbReference>
<protein>
    <submittedName>
        <fullName evidence="2">Sterol desaturase</fullName>
    </submittedName>
</protein>
<feature type="transmembrane region" description="Helical" evidence="1">
    <location>
        <begin position="82"/>
        <end position="102"/>
    </location>
</feature>
<keyword evidence="1" id="KW-1133">Transmembrane helix</keyword>
<sequence length="303" mass="35198">MEHVDDGYTKISLAVIGLFLLYEWLKGAHSDGKQTPKDWQMLGIAVSWISIVERPLLILCSYFLFTAFFADAWGTLEWIEADYLLVSVVVFILIDELLHGWVHNFAHARTPANPLLAKLQRWYKVTHRTHHLHGGPDGRGELSVSQTIVVGWGWAFTLPNYWFGYICLYFGLVETWAIGTAIKSLWGIHTHANLDYDLKLLNHKNPIISKTMYGLCHLLTFPTQHHQHHSRSRNSACNLQNMLAVYDWLLWKKLAITYERPKIYGWRKNAKEEGSVLYRYFYRSFDKNKKVESDVMVKTVINS</sequence>
<keyword evidence="3" id="KW-1185">Reference proteome</keyword>
<keyword evidence="1" id="KW-0812">Transmembrane</keyword>
<feature type="transmembrane region" description="Helical" evidence="1">
    <location>
        <begin position="7"/>
        <end position="25"/>
    </location>
</feature>
<dbReference type="EMBL" id="JBFRYB010000001">
    <property type="protein sequence ID" value="MEX1666570.1"/>
    <property type="molecule type" value="Genomic_DNA"/>
</dbReference>
<evidence type="ECO:0000313" key="3">
    <source>
        <dbReference type="Proteomes" id="UP001557484"/>
    </source>
</evidence>
<evidence type="ECO:0000256" key="1">
    <source>
        <dbReference type="SAM" id="Phobius"/>
    </source>
</evidence>
<reference evidence="2 3" key="1">
    <citation type="journal article" date="2011" name="Int. J. Syst. Evol. Microbiol.">
        <title>Zhongshania antarctica gen. nov., sp. nov. and Zhongshania guokunii sp. nov., gammaproteobacteria respectively isolated from coastal attached (fast) ice and surface seawater of the Antarctic.</title>
        <authorList>
            <person name="Li H.J."/>
            <person name="Zhang X.Y."/>
            <person name="Chen C.X."/>
            <person name="Zhang Y.J."/>
            <person name="Gao Z.M."/>
            <person name="Yu Y."/>
            <person name="Chen X.L."/>
            <person name="Chen B."/>
            <person name="Zhang Y.Z."/>
        </authorList>
    </citation>
    <scope>NUCLEOTIDE SEQUENCE [LARGE SCALE GENOMIC DNA]</scope>
    <source>
        <strain evidence="2 3">R06B22</strain>
    </source>
</reference>
<comment type="caution">
    <text evidence="2">The sequence shown here is derived from an EMBL/GenBank/DDBJ whole genome shotgun (WGS) entry which is preliminary data.</text>
</comment>
<keyword evidence="1" id="KW-0472">Membrane</keyword>
<accession>A0ABV3TY85</accession>
<organism evidence="2 3">
    <name type="scientific">Zhongshania arctica</name>
    <dbReference type="NCBI Taxonomy" id="3238302"/>
    <lineage>
        <taxon>Bacteria</taxon>
        <taxon>Pseudomonadati</taxon>
        <taxon>Pseudomonadota</taxon>
        <taxon>Gammaproteobacteria</taxon>
        <taxon>Cellvibrionales</taxon>
        <taxon>Spongiibacteraceae</taxon>
        <taxon>Zhongshania</taxon>
    </lineage>
</organism>
<feature type="transmembrane region" description="Helical" evidence="1">
    <location>
        <begin position="45"/>
        <end position="70"/>
    </location>
</feature>
<feature type="transmembrane region" description="Helical" evidence="1">
    <location>
        <begin position="162"/>
        <end position="182"/>
    </location>
</feature>
<gene>
    <name evidence="2" type="ORF">AB4875_13835</name>
</gene>
<dbReference type="Proteomes" id="UP001557484">
    <property type="component" value="Unassembled WGS sequence"/>
</dbReference>